<dbReference type="EMBL" id="DS547091">
    <property type="protein sequence ID" value="EDR15173.1"/>
    <property type="molecule type" value="Genomic_DNA"/>
</dbReference>
<dbReference type="GeneID" id="6068996"/>
<dbReference type="Gene3D" id="1.20.1720.10">
    <property type="entry name" value="Multidrug resistance protein D"/>
    <property type="match status" value="1"/>
</dbReference>
<keyword evidence="9" id="KW-1185">Reference proteome</keyword>
<reference evidence="8 9" key="1">
    <citation type="journal article" date="2008" name="Nature">
        <title>The genome of Laccaria bicolor provides insights into mycorrhizal symbiosis.</title>
        <authorList>
            <person name="Martin F."/>
            <person name="Aerts A."/>
            <person name="Ahren D."/>
            <person name="Brun A."/>
            <person name="Danchin E.G.J."/>
            <person name="Duchaussoy F."/>
            <person name="Gibon J."/>
            <person name="Kohler A."/>
            <person name="Lindquist E."/>
            <person name="Pereda V."/>
            <person name="Salamov A."/>
            <person name="Shapiro H.J."/>
            <person name="Wuyts J."/>
            <person name="Blaudez D."/>
            <person name="Buee M."/>
            <person name="Brokstein P."/>
            <person name="Canbaeck B."/>
            <person name="Cohen D."/>
            <person name="Courty P.E."/>
            <person name="Coutinho P.M."/>
            <person name="Delaruelle C."/>
            <person name="Detter J.C."/>
            <person name="Deveau A."/>
            <person name="DiFazio S."/>
            <person name="Duplessis S."/>
            <person name="Fraissinet-Tachet L."/>
            <person name="Lucic E."/>
            <person name="Frey-Klett P."/>
            <person name="Fourrey C."/>
            <person name="Feussner I."/>
            <person name="Gay G."/>
            <person name="Grimwood J."/>
            <person name="Hoegger P.J."/>
            <person name="Jain P."/>
            <person name="Kilaru S."/>
            <person name="Labbe J."/>
            <person name="Lin Y.C."/>
            <person name="Legue V."/>
            <person name="Le Tacon F."/>
            <person name="Marmeisse R."/>
            <person name="Melayah D."/>
            <person name="Montanini B."/>
            <person name="Muratet M."/>
            <person name="Nehls U."/>
            <person name="Niculita-Hirzel H."/>
            <person name="Oudot-Le Secq M.P."/>
            <person name="Peter M."/>
            <person name="Quesneville H."/>
            <person name="Rajashekar B."/>
            <person name="Reich M."/>
            <person name="Rouhier N."/>
            <person name="Schmutz J."/>
            <person name="Yin T."/>
            <person name="Chalot M."/>
            <person name="Henrissat B."/>
            <person name="Kuees U."/>
            <person name="Lucas S."/>
            <person name="Van de Peer Y."/>
            <person name="Podila G.K."/>
            <person name="Polle A."/>
            <person name="Pukkila P.J."/>
            <person name="Richardson P.M."/>
            <person name="Rouze P."/>
            <person name="Sanders I.R."/>
            <person name="Stajich J.E."/>
            <person name="Tunlid A."/>
            <person name="Tuskan G."/>
            <person name="Grigoriev I.V."/>
        </authorList>
    </citation>
    <scope>NUCLEOTIDE SEQUENCE [LARGE SCALE GENOMIC DNA]</scope>
    <source>
        <strain evidence="9">S238N-H82 / ATCC MYA-4686</strain>
    </source>
</reference>
<feature type="transmembrane region" description="Helical" evidence="6">
    <location>
        <begin position="288"/>
        <end position="313"/>
    </location>
</feature>
<feature type="transmembrane region" description="Helical" evidence="6">
    <location>
        <begin position="443"/>
        <end position="465"/>
    </location>
</feature>
<dbReference type="OrthoDB" id="440553at2759"/>
<feature type="transmembrane region" description="Helical" evidence="6">
    <location>
        <begin position="93"/>
        <end position="114"/>
    </location>
</feature>
<evidence type="ECO:0000256" key="4">
    <source>
        <dbReference type="ARBA" id="ARBA00022989"/>
    </source>
</evidence>
<keyword evidence="5 6" id="KW-0472">Membrane</keyword>
<dbReference type="SUPFAM" id="SSF103473">
    <property type="entry name" value="MFS general substrate transporter"/>
    <property type="match status" value="2"/>
</dbReference>
<dbReference type="InterPro" id="IPR036259">
    <property type="entry name" value="MFS_trans_sf"/>
</dbReference>
<feature type="transmembrane region" description="Helical" evidence="6">
    <location>
        <begin position="501"/>
        <end position="522"/>
    </location>
</feature>
<evidence type="ECO:0000256" key="6">
    <source>
        <dbReference type="SAM" id="Phobius"/>
    </source>
</evidence>
<dbReference type="Proteomes" id="UP000001194">
    <property type="component" value="Unassembled WGS sequence"/>
</dbReference>
<dbReference type="PROSITE" id="PS50850">
    <property type="entry name" value="MFS"/>
    <property type="match status" value="1"/>
</dbReference>
<dbReference type="HOGENOM" id="CLU_008455_8_4_1"/>
<gene>
    <name evidence="8" type="ORF">LACBIDRAFT_301091</name>
</gene>
<keyword evidence="3 6" id="KW-0812">Transmembrane</keyword>
<keyword evidence="2" id="KW-0813">Transport</keyword>
<sequence>MLLEILHHGSTSSKSRLSHQYQVYPPGPHTEMEAKTSTISNQHRPEPPYSIYTKKEKWVIVMLTAFSGLFSPLTASIYFPAIPAISKAFRKSIELINLTVTMYMILQGVAPMVWGTISDRRGRRPITAICLLILSLSCVGLALTPTSDYWLLMVLRCLQAAGSASTIAIGAGVIGDISTREERGGFFGFFTLGPMVGPSIGPVIGGVLSDKLGWRFAFSMTSRVQWAFDSRFLPETLRALVGNGSVVPSPVHRPVFQIIGHGRRNDASSIMLQPVPQNPFRLFLNVDVLILLAINAIICSVYYGVIATMSTLLGSAYPFLNETTIGLCFLAAGGGMILGSSISGRVLDREYRAFKAQEEFQMATNIFGIQVESSNAKDDSFPIEKVNTSIFKPERRFLIGTPGATEVTAIPYCFVGRRMCGIWVVPPKTGQYRRPIDSTNYRALLVGYASIAIMNATSTLMIDLAPSQSSSITACNNLVRCTLSAVLVSVIQLILDGIGIGWTYVLLCGVTLISVPLIFLSIKLGPACRARRRSAGQ</sequence>
<protein>
    <submittedName>
        <fullName evidence="8">Major facilitator superfamily</fullName>
    </submittedName>
</protein>
<keyword evidence="4 6" id="KW-1133">Transmembrane helix</keyword>
<dbReference type="Pfam" id="PF07690">
    <property type="entry name" value="MFS_1"/>
    <property type="match status" value="1"/>
</dbReference>
<dbReference type="KEGG" id="lbc:LACBIDRAFT_301091"/>
<evidence type="ECO:0000259" key="7">
    <source>
        <dbReference type="PROSITE" id="PS50850"/>
    </source>
</evidence>
<feature type="transmembrane region" description="Helical" evidence="6">
    <location>
        <begin position="186"/>
        <end position="208"/>
    </location>
</feature>
<accession>B0CRB2</accession>
<dbReference type="InterPro" id="IPR011701">
    <property type="entry name" value="MFS"/>
</dbReference>
<dbReference type="InParanoid" id="B0CRB2"/>
<evidence type="ECO:0000313" key="9">
    <source>
        <dbReference type="Proteomes" id="UP000001194"/>
    </source>
</evidence>
<feature type="transmembrane region" description="Helical" evidence="6">
    <location>
        <begin position="126"/>
        <end position="143"/>
    </location>
</feature>
<dbReference type="AlphaFoldDB" id="B0CRB2"/>
<evidence type="ECO:0000256" key="5">
    <source>
        <dbReference type="ARBA" id="ARBA00023136"/>
    </source>
</evidence>
<feature type="transmembrane region" description="Helical" evidence="6">
    <location>
        <begin position="325"/>
        <end position="342"/>
    </location>
</feature>
<evidence type="ECO:0000256" key="1">
    <source>
        <dbReference type="ARBA" id="ARBA00004141"/>
    </source>
</evidence>
<dbReference type="RefSeq" id="XP_001873381.1">
    <property type="nucleotide sequence ID" value="XM_001873346.1"/>
</dbReference>
<dbReference type="GO" id="GO:0022857">
    <property type="term" value="F:transmembrane transporter activity"/>
    <property type="evidence" value="ECO:0007669"/>
    <property type="project" value="InterPro"/>
</dbReference>
<evidence type="ECO:0000313" key="8">
    <source>
        <dbReference type="EMBL" id="EDR15173.1"/>
    </source>
</evidence>
<dbReference type="PANTHER" id="PTHR23502">
    <property type="entry name" value="MAJOR FACILITATOR SUPERFAMILY"/>
    <property type="match status" value="1"/>
</dbReference>
<feature type="domain" description="Major facilitator superfamily (MFS) profile" evidence="7">
    <location>
        <begin position="60"/>
        <end position="526"/>
    </location>
</feature>
<comment type="subcellular location">
    <subcellularLocation>
        <location evidence="1">Membrane</location>
        <topology evidence="1">Multi-pass membrane protein</topology>
    </subcellularLocation>
</comment>
<organism evidence="9">
    <name type="scientific">Laccaria bicolor (strain S238N-H82 / ATCC MYA-4686)</name>
    <name type="common">Bicoloured deceiver</name>
    <name type="synonym">Laccaria laccata var. bicolor</name>
    <dbReference type="NCBI Taxonomy" id="486041"/>
    <lineage>
        <taxon>Eukaryota</taxon>
        <taxon>Fungi</taxon>
        <taxon>Dikarya</taxon>
        <taxon>Basidiomycota</taxon>
        <taxon>Agaricomycotina</taxon>
        <taxon>Agaricomycetes</taxon>
        <taxon>Agaricomycetidae</taxon>
        <taxon>Agaricales</taxon>
        <taxon>Agaricineae</taxon>
        <taxon>Hydnangiaceae</taxon>
        <taxon>Laccaria</taxon>
    </lineage>
</organism>
<dbReference type="GO" id="GO:0005886">
    <property type="term" value="C:plasma membrane"/>
    <property type="evidence" value="ECO:0007669"/>
    <property type="project" value="TreeGrafter"/>
</dbReference>
<proteinExistence type="predicted"/>
<name>B0CRB2_LACBS</name>
<feature type="transmembrane region" description="Helical" evidence="6">
    <location>
        <begin position="58"/>
        <end position="81"/>
    </location>
</feature>
<feature type="transmembrane region" description="Helical" evidence="6">
    <location>
        <begin position="149"/>
        <end position="174"/>
    </location>
</feature>
<evidence type="ECO:0000256" key="3">
    <source>
        <dbReference type="ARBA" id="ARBA00022692"/>
    </source>
</evidence>
<dbReference type="PANTHER" id="PTHR23502:SF51">
    <property type="entry name" value="QUINIDINE RESISTANCE PROTEIN 1-RELATED"/>
    <property type="match status" value="1"/>
</dbReference>
<evidence type="ECO:0000256" key="2">
    <source>
        <dbReference type="ARBA" id="ARBA00022448"/>
    </source>
</evidence>
<dbReference type="InterPro" id="IPR020846">
    <property type="entry name" value="MFS_dom"/>
</dbReference>